<keyword evidence="5" id="KW-1185">Reference proteome</keyword>
<evidence type="ECO:0000256" key="2">
    <source>
        <dbReference type="SAM" id="SignalP"/>
    </source>
</evidence>
<evidence type="ECO:0000259" key="3">
    <source>
        <dbReference type="Pfam" id="PF16103"/>
    </source>
</evidence>
<evidence type="ECO:0000256" key="1">
    <source>
        <dbReference type="SAM" id="MobiDB-lite"/>
    </source>
</evidence>
<dbReference type="AlphaFoldDB" id="A0A7W1T5A2"/>
<dbReference type="Pfam" id="PF16103">
    <property type="entry name" value="DUF4822"/>
    <property type="match status" value="2"/>
</dbReference>
<reference evidence="4 5" key="2">
    <citation type="submission" date="2020-08" db="EMBL/GenBank/DDBJ databases">
        <title>Listeria ohnekaius sp. nov. and Listeria portnoyii sp. nov. isolated from non-agricultural and natural environments.</title>
        <authorList>
            <person name="Weller D."/>
            <person name="Belias A.M."/>
            <person name="Liao J."/>
            <person name="Guo S."/>
            <person name="Orsi R.H."/>
            <person name="Wiedmann M."/>
        </authorList>
    </citation>
    <scope>NUCLEOTIDE SEQUENCE [LARGE SCALE GENOMIC DNA]</scope>
    <source>
        <strain evidence="4 5">FSL W9-0585</strain>
    </source>
</reference>
<feature type="compositionally biased region" description="Basic and acidic residues" evidence="1">
    <location>
        <begin position="29"/>
        <end position="56"/>
    </location>
</feature>
<feature type="region of interest" description="Disordered" evidence="1">
    <location>
        <begin position="27"/>
        <end position="57"/>
    </location>
</feature>
<comment type="caution">
    <text evidence="4">The sequence shown here is derived from an EMBL/GenBank/DDBJ whole genome shotgun (WGS) entry which is preliminary data.</text>
</comment>
<keyword evidence="2" id="KW-0732">Signal</keyword>
<proteinExistence type="predicted"/>
<dbReference type="RefSeq" id="WP_181675986.1">
    <property type="nucleotide sequence ID" value="NZ_JABJVM010000004.1"/>
</dbReference>
<dbReference type="Proteomes" id="UP000548787">
    <property type="component" value="Unassembled WGS sequence"/>
</dbReference>
<sequence>MKFNKKLATILAVTALSTTVLAACGDNNDTAKDNDKAKTTETSNKKDTAAKNKDTQDVLSSTNWQGTKVTDDKGNDVTQYNQDFIGLAKYDNVTARYEFFDKEGKARGDEGYYFVTQDGAKRVLSSTTKNYNVVVDLVTLQNDKFVYERTGKDADGKDIQVSVEHVPYSGDLKFTNPAPTLTKSTGDIDTSKPGRDILANTLWHGTVVMDEQGNDVTAFNKNFISIAKYDNKTNKYEFFNTETGATSGDYGYFDVVNNNKMRFHVSLGKNYAAPLELTELNNKKFTYKRTGKDAAGKDITVYVSHEPYSGDLASKIAFTH</sequence>
<name>A0A7W1T5A2_9LIST</name>
<accession>A0A7W1T5A2</accession>
<feature type="signal peptide" evidence="2">
    <location>
        <begin position="1"/>
        <end position="22"/>
    </location>
</feature>
<feature type="domain" description="DUF4822" evidence="3">
    <location>
        <begin position="57"/>
        <end position="173"/>
    </location>
</feature>
<dbReference type="InterPro" id="IPR032247">
    <property type="entry name" value="DUF4822"/>
</dbReference>
<reference evidence="4 5" key="1">
    <citation type="submission" date="2020-05" db="EMBL/GenBank/DDBJ databases">
        <authorList>
            <person name="Carlin C.R."/>
        </authorList>
    </citation>
    <scope>NUCLEOTIDE SEQUENCE [LARGE SCALE GENOMIC DNA]</scope>
    <source>
        <strain evidence="4 5">FSL W9-0585</strain>
    </source>
</reference>
<feature type="chain" id="PRO_5038438227" evidence="2">
    <location>
        <begin position="23"/>
        <end position="320"/>
    </location>
</feature>
<evidence type="ECO:0000313" key="4">
    <source>
        <dbReference type="EMBL" id="MBA3925768.1"/>
    </source>
</evidence>
<protein>
    <submittedName>
        <fullName evidence="4">DUF4822 domain-containing protein</fullName>
    </submittedName>
</protein>
<organism evidence="4 5">
    <name type="scientific">Listeria rustica</name>
    <dbReference type="NCBI Taxonomy" id="2713503"/>
    <lineage>
        <taxon>Bacteria</taxon>
        <taxon>Bacillati</taxon>
        <taxon>Bacillota</taxon>
        <taxon>Bacilli</taxon>
        <taxon>Bacillales</taxon>
        <taxon>Listeriaceae</taxon>
        <taxon>Listeria</taxon>
    </lineage>
</organism>
<dbReference type="EMBL" id="JABJVM010000004">
    <property type="protein sequence ID" value="MBA3925768.1"/>
    <property type="molecule type" value="Genomic_DNA"/>
</dbReference>
<feature type="domain" description="DUF4822" evidence="3">
    <location>
        <begin position="196"/>
        <end position="312"/>
    </location>
</feature>
<dbReference type="PROSITE" id="PS51257">
    <property type="entry name" value="PROKAR_LIPOPROTEIN"/>
    <property type="match status" value="1"/>
</dbReference>
<evidence type="ECO:0000313" key="5">
    <source>
        <dbReference type="Proteomes" id="UP000548787"/>
    </source>
</evidence>
<gene>
    <name evidence="4" type="ORF">HPK16_05405</name>
</gene>
<dbReference type="Gene3D" id="2.40.128.540">
    <property type="entry name" value="Domain of unknown function DUF4822"/>
    <property type="match status" value="2"/>
</dbReference>